<feature type="compositionally biased region" description="Polar residues" evidence="1">
    <location>
        <begin position="271"/>
        <end position="284"/>
    </location>
</feature>
<protein>
    <submittedName>
        <fullName evidence="2">Uncharacterized protein</fullName>
    </submittedName>
</protein>
<feature type="compositionally biased region" description="Polar residues" evidence="1">
    <location>
        <begin position="12"/>
        <end position="23"/>
    </location>
</feature>
<proteinExistence type="predicted"/>
<gene>
    <name evidence="2" type="ORF">PFICI_05926</name>
</gene>
<feature type="region of interest" description="Disordered" evidence="1">
    <location>
        <begin position="1"/>
        <end position="296"/>
    </location>
</feature>
<feature type="compositionally biased region" description="Low complexity" evidence="1">
    <location>
        <begin position="1"/>
        <end position="11"/>
    </location>
</feature>
<organism evidence="2 3">
    <name type="scientific">Pestalotiopsis fici (strain W106-1 / CGMCC3.15140)</name>
    <dbReference type="NCBI Taxonomy" id="1229662"/>
    <lineage>
        <taxon>Eukaryota</taxon>
        <taxon>Fungi</taxon>
        <taxon>Dikarya</taxon>
        <taxon>Ascomycota</taxon>
        <taxon>Pezizomycotina</taxon>
        <taxon>Sordariomycetes</taxon>
        <taxon>Xylariomycetidae</taxon>
        <taxon>Amphisphaeriales</taxon>
        <taxon>Sporocadaceae</taxon>
        <taxon>Pestalotiopsis</taxon>
    </lineage>
</organism>
<name>W3XDC0_PESFW</name>
<feature type="compositionally biased region" description="Basic and acidic residues" evidence="1">
    <location>
        <begin position="173"/>
        <end position="193"/>
    </location>
</feature>
<keyword evidence="3" id="KW-1185">Reference proteome</keyword>
<feature type="compositionally biased region" description="Polar residues" evidence="1">
    <location>
        <begin position="35"/>
        <end position="50"/>
    </location>
</feature>
<dbReference type="RefSeq" id="XP_007832698.1">
    <property type="nucleotide sequence ID" value="XM_007834507.1"/>
</dbReference>
<evidence type="ECO:0000313" key="3">
    <source>
        <dbReference type="Proteomes" id="UP000030651"/>
    </source>
</evidence>
<feature type="compositionally biased region" description="Low complexity" evidence="1">
    <location>
        <begin position="129"/>
        <end position="139"/>
    </location>
</feature>
<reference evidence="3" key="1">
    <citation type="journal article" date="2015" name="BMC Genomics">
        <title>Genomic and transcriptomic analysis of the endophytic fungus Pestalotiopsis fici reveals its lifestyle and high potential for synthesis of natural products.</title>
        <authorList>
            <person name="Wang X."/>
            <person name="Zhang X."/>
            <person name="Liu L."/>
            <person name="Xiang M."/>
            <person name="Wang W."/>
            <person name="Sun X."/>
            <person name="Che Y."/>
            <person name="Guo L."/>
            <person name="Liu G."/>
            <person name="Guo L."/>
            <person name="Wang C."/>
            <person name="Yin W.B."/>
            <person name="Stadler M."/>
            <person name="Zhang X."/>
            <person name="Liu X."/>
        </authorList>
    </citation>
    <scope>NUCLEOTIDE SEQUENCE [LARGE SCALE GENOMIC DNA]</scope>
    <source>
        <strain evidence="3">W106-1 / CGMCC3.15140</strain>
    </source>
</reference>
<dbReference type="InParanoid" id="W3XDC0"/>
<dbReference type="AlphaFoldDB" id="W3XDC0"/>
<feature type="compositionally biased region" description="Low complexity" evidence="1">
    <location>
        <begin position="99"/>
        <end position="109"/>
    </location>
</feature>
<evidence type="ECO:0000256" key="1">
    <source>
        <dbReference type="SAM" id="MobiDB-lite"/>
    </source>
</evidence>
<sequence length="412" mass="47271">MDQRQQQQQRRSNVPSERNTISRPQMFMHLEFGLSWSQRHAPQKHTITYTSRNLRDSRSRSSFPRQLPPPNANFLGPDASTYQPRPRASPDRSVHHYQQHQQQQQLQHHQQQRRRNYQQEQQEQEQEQRLQQQQQQQQQHIREHHRRQSRGYDPSIQFAHRPREVDDACGYAQDHERRRSRSESRGLSHDRGHSAPPPFHDSPWDDAPGLSASLFPPAQPAAAVATAASGNDQEALESVSKPLPATPSHFRLGEDGLPWSADAWPADTEQHGSQEQSSYTNQPPTVGIASGSRDDPQRVKELETLSAAMVTVDNGFENQWWYQGPRETTAWWPRDQEEPSRLSLADDLLFSATTEPADRGFGDDWYGPLSYNEESPLFDGIVSPVSTASPARPLQRSMTTRSEELFIMSDSR</sequence>
<dbReference type="HOGENOM" id="CLU_036424_0_0_1"/>
<dbReference type="eggNOG" id="ENOG502RR5Z">
    <property type="taxonomic scope" value="Eukaryota"/>
</dbReference>
<dbReference type="OrthoDB" id="5207413at2759"/>
<evidence type="ECO:0000313" key="2">
    <source>
        <dbReference type="EMBL" id="ETS84050.1"/>
    </source>
</evidence>
<dbReference type="Proteomes" id="UP000030651">
    <property type="component" value="Unassembled WGS sequence"/>
</dbReference>
<accession>W3XDC0</accession>
<dbReference type="OMA" id="IYVHLEM"/>
<dbReference type="KEGG" id="pfy:PFICI_05926"/>
<dbReference type="GeneID" id="19270939"/>
<dbReference type="EMBL" id="KI912111">
    <property type="protein sequence ID" value="ETS84050.1"/>
    <property type="molecule type" value="Genomic_DNA"/>
</dbReference>